<dbReference type="EMBL" id="QNQT01000001">
    <property type="protein sequence ID" value="RDU38773.1"/>
    <property type="molecule type" value="Genomic_DNA"/>
</dbReference>
<sequence>MIFSGKWARGIKNKFVVEMQRNEGLFPDFPIQNTLTQEIRKTASAKNNPDFLSLWSGQSPTLAKNQTVESLIQSIIAEAKKIGSVEAR</sequence>
<dbReference type="GO" id="GO:0018580">
    <property type="term" value="F:nitronate monooxygenase activity"/>
    <property type="evidence" value="ECO:0007669"/>
    <property type="project" value="TreeGrafter"/>
</dbReference>
<reference evidence="1 2" key="1">
    <citation type="submission" date="2018-07" db="EMBL/GenBank/DDBJ databases">
        <title>Bacillus sp. YLB-04 draft genome sequence.</title>
        <authorList>
            <person name="Yu L."/>
            <person name="Tang X."/>
        </authorList>
    </citation>
    <scope>NUCLEOTIDE SEQUENCE [LARGE SCALE GENOMIC DNA]</scope>
    <source>
        <strain evidence="1 2">YLB-04</strain>
    </source>
</reference>
<organism evidence="1 2">
    <name type="scientific">Neobacillus piezotolerans</name>
    <dbReference type="NCBI Taxonomy" id="2259171"/>
    <lineage>
        <taxon>Bacteria</taxon>
        <taxon>Bacillati</taxon>
        <taxon>Bacillota</taxon>
        <taxon>Bacilli</taxon>
        <taxon>Bacillales</taxon>
        <taxon>Bacillaceae</taxon>
        <taxon>Neobacillus</taxon>
    </lineage>
</organism>
<proteinExistence type="predicted"/>
<name>A0A3D8GWE7_9BACI</name>
<gene>
    <name evidence="1" type="ORF">DRW41_04225</name>
</gene>
<dbReference type="PANTHER" id="PTHR42747">
    <property type="entry name" value="NITRONATE MONOOXYGENASE-RELATED"/>
    <property type="match status" value="1"/>
</dbReference>
<dbReference type="OrthoDB" id="9778912at2"/>
<dbReference type="Proteomes" id="UP000257144">
    <property type="component" value="Unassembled WGS sequence"/>
</dbReference>
<dbReference type="RefSeq" id="WP_115450688.1">
    <property type="nucleotide sequence ID" value="NZ_QNQT01000001.1"/>
</dbReference>
<comment type="caution">
    <text evidence="1">The sequence shown here is derived from an EMBL/GenBank/DDBJ whole genome shotgun (WGS) entry which is preliminary data.</text>
</comment>
<dbReference type="Pfam" id="PF03060">
    <property type="entry name" value="NMO"/>
    <property type="match status" value="1"/>
</dbReference>
<dbReference type="InterPro" id="IPR013785">
    <property type="entry name" value="Aldolase_TIM"/>
</dbReference>
<dbReference type="AlphaFoldDB" id="A0A3D8GWE7"/>
<evidence type="ECO:0000313" key="1">
    <source>
        <dbReference type="EMBL" id="RDU38773.1"/>
    </source>
</evidence>
<protein>
    <submittedName>
        <fullName evidence="1">Uncharacterized protein</fullName>
    </submittedName>
</protein>
<dbReference type="Gene3D" id="3.20.20.70">
    <property type="entry name" value="Aldolase class I"/>
    <property type="match status" value="1"/>
</dbReference>
<accession>A0A3D8GWE7</accession>
<dbReference type="PANTHER" id="PTHR42747:SF3">
    <property type="entry name" value="NITRONATE MONOOXYGENASE-RELATED"/>
    <property type="match status" value="1"/>
</dbReference>
<evidence type="ECO:0000313" key="2">
    <source>
        <dbReference type="Proteomes" id="UP000257144"/>
    </source>
</evidence>
<keyword evidence="2" id="KW-1185">Reference proteome</keyword>